<feature type="domain" description="Glycosyltransferase subfamily 4-like N-terminal" evidence="2">
    <location>
        <begin position="12"/>
        <end position="166"/>
    </location>
</feature>
<dbReference type="CDD" id="cd03811">
    <property type="entry name" value="GT4_GT28_WabH-like"/>
    <property type="match status" value="1"/>
</dbReference>
<organism evidence="3 4">
    <name type="scientific">Aquimarina hainanensis</name>
    <dbReference type="NCBI Taxonomy" id="1578017"/>
    <lineage>
        <taxon>Bacteria</taxon>
        <taxon>Pseudomonadati</taxon>
        <taxon>Bacteroidota</taxon>
        <taxon>Flavobacteriia</taxon>
        <taxon>Flavobacteriales</taxon>
        <taxon>Flavobacteriaceae</taxon>
        <taxon>Aquimarina</taxon>
    </lineage>
</organism>
<keyword evidence="3" id="KW-0328">Glycosyltransferase</keyword>
<accession>A0ABW5N7P1</accession>
<sequence>MNIVHVISTLNIGGAENFVVQLANEQVRANRVTIVLLGQTNSLRNYIRNVHPDIKIVPLGWKKKYSIRQFMELYRHIHAIGPKVIHVHLHNPFYYVFAISCLYRNVKYIHTVHSSFDNWKKVFVWVNRLRYLNNKIMHVCVTTSIYNELRRTYPKLKSTVIRNGIHPYIPKRNMVAIKDFWNSFSKVPKKGVRFLAIGNINRHKNFKLLSQSFKEIADTNPEVMCVQVGLPLNKQLTDEVIAINAPNVFLAGEQEKAADFLKETDALVVSSVQEGMPIVVLEALSMGVPVITTPAGGLVDIIKENYNGFITPDMEVDSMSDAIRRYIALPEKEKERLSDNAKKCFENHYQIKTIAREYLVNYIV</sequence>
<evidence type="ECO:0000313" key="4">
    <source>
        <dbReference type="Proteomes" id="UP001597459"/>
    </source>
</evidence>
<dbReference type="GO" id="GO:0016757">
    <property type="term" value="F:glycosyltransferase activity"/>
    <property type="evidence" value="ECO:0007669"/>
    <property type="project" value="UniProtKB-KW"/>
</dbReference>
<dbReference type="Pfam" id="PF13439">
    <property type="entry name" value="Glyco_transf_4"/>
    <property type="match status" value="1"/>
</dbReference>
<dbReference type="Gene3D" id="3.40.50.2000">
    <property type="entry name" value="Glycogen Phosphorylase B"/>
    <property type="match status" value="2"/>
</dbReference>
<dbReference type="EC" id="2.4.-.-" evidence="3"/>
<dbReference type="RefSeq" id="WP_378258764.1">
    <property type="nucleotide sequence ID" value="NZ_JBHSJV010000001.1"/>
</dbReference>
<evidence type="ECO:0000259" key="2">
    <source>
        <dbReference type="Pfam" id="PF13439"/>
    </source>
</evidence>
<comment type="caution">
    <text evidence="3">The sequence shown here is derived from an EMBL/GenBank/DDBJ whole genome shotgun (WGS) entry which is preliminary data.</text>
</comment>
<proteinExistence type="predicted"/>
<gene>
    <name evidence="3" type="ORF">ACFSTE_08790</name>
</gene>
<feature type="domain" description="Glycosyl transferase family 1" evidence="1">
    <location>
        <begin position="184"/>
        <end position="343"/>
    </location>
</feature>
<dbReference type="InterPro" id="IPR001296">
    <property type="entry name" value="Glyco_trans_1"/>
</dbReference>
<dbReference type="Proteomes" id="UP001597459">
    <property type="component" value="Unassembled WGS sequence"/>
</dbReference>
<evidence type="ECO:0000313" key="3">
    <source>
        <dbReference type="EMBL" id="MFD2590924.1"/>
    </source>
</evidence>
<dbReference type="EMBL" id="JBHULX010000013">
    <property type="protein sequence ID" value="MFD2590924.1"/>
    <property type="molecule type" value="Genomic_DNA"/>
</dbReference>
<keyword evidence="3" id="KW-0808">Transferase</keyword>
<protein>
    <submittedName>
        <fullName evidence="3">Glycosyltransferase</fullName>
        <ecNumber evidence="3">2.4.-.-</ecNumber>
    </submittedName>
</protein>
<keyword evidence="4" id="KW-1185">Reference proteome</keyword>
<dbReference type="SUPFAM" id="SSF53756">
    <property type="entry name" value="UDP-Glycosyltransferase/glycogen phosphorylase"/>
    <property type="match status" value="1"/>
</dbReference>
<dbReference type="PANTHER" id="PTHR12526:SF630">
    <property type="entry name" value="GLYCOSYLTRANSFERASE"/>
    <property type="match status" value="1"/>
</dbReference>
<reference evidence="4" key="1">
    <citation type="journal article" date="2019" name="Int. J. Syst. Evol. Microbiol.">
        <title>The Global Catalogue of Microorganisms (GCM) 10K type strain sequencing project: providing services to taxonomists for standard genome sequencing and annotation.</title>
        <authorList>
            <consortium name="The Broad Institute Genomics Platform"/>
            <consortium name="The Broad Institute Genome Sequencing Center for Infectious Disease"/>
            <person name="Wu L."/>
            <person name="Ma J."/>
        </authorList>
    </citation>
    <scope>NUCLEOTIDE SEQUENCE [LARGE SCALE GENOMIC DNA]</scope>
    <source>
        <strain evidence="4">KCTC 42423</strain>
    </source>
</reference>
<dbReference type="Pfam" id="PF00534">
    <property type="entry name" value="Glycos_transf_1"/>
    <property type="match status" value="1"/>
</dbReference>
<name>A0ABW5N7P1_9FLAO</name>
<dbReference type="InterPro" id="IPR028098">
    <property type="entry name" value="Glyco_trans_4-like_N"/>
</dbReference>
<evidence type="ECO:0000259" key="1">
    <source>
        <dbReference type="Pfam" id="PF00534"/>
    </source>
</evidence>
<dbReference type="PANTHER" id="PTHR12526">
    <property type="entry name" value="GLYCOSYLTRANSFERASE"/>
    <property type="match status" value="1"/>
</dbReference>